<name>A0A2T0X652_9BACT</name>
<dbReference type="SUPFAM" id="SSF51206">
    <property type="entry name" value="cAMP-binding domain-like"/>
    <property type="match status" value="1"/>
</dbReference>
<organism evidence="2 3">
    <name type="scientific">Marinilabilia salmonicolor</name>
    <dbReference type="NCBI Taxonomy" id="989"/>
    <lineage>
        <taxon>Bacteria</taxon>
        <taxon>Pseudomonadati</taxon>
        <taxon>Bacteroidota</taxon>
        <taxon>Bacteroidia</taxon>
        <taxon>Marinilabiliales</taxon>
        <taxon>Marinilabiliaceae</taxon>
        <taxon>Marinilabilia</taxon>
    </lineage>
</organism>
<evidence type="ECO:0000259" key="1">
    <source>
        <dbReference type="PROSITE" id="PS50042"/>
    </source>
</evidence>
<dbReference type="Pfam" id="PF00027">
    <property type="entry name" value="cNMP_binding"/>
    <property type="match status" value="1"/>
</dbReference>
<dbReference type="OrthoDB" id="680421at2"/>
<sequence>MENKLIYYIRKWTDITREKEADVYKAFETISVKKKQKLLIPGDTCKYIYFITQGALRSWFVDDKGVEHIYQIRLENGWISDLESFFSQRPSKYYIEALEDSKLLRISYERLEALYIQVPSLERYFRILFQKAYINALERLNSTMWESAVDRYNNMMKENKDIFQRVPLVYIASYLGITPESLSRIRKKRQV</sequence>
<evidence type="ECO:0000313" key="3">
    <source>
        <dbReference type="Proteomes" id="UP000252733"/>
    </source>
</evidence>
<gene>
    <name evidence="2" type="ORF">DFO77_12410</name>
</gene>
<protein>
    <submittedName>
        <fullName evidence="2">CRP-like cAMP-binding protein</fullName>
    </submittedName>
</protein>
<dbReference type="RefSeq" id="WP_106154443.1">
    <property type="nucleotide sequence ID" value="NZ_PVTS01000020.1"/>
</dbReference>
<dbReference type="InterPro" id="IPR000595">
    <property type="entry name" value="cNMP-bd_dom"/>
</dbReference>
<dbReference type="CDD" id="cd00038">
    <property type="entry name" value="CAP_ED"/>
    <property type="match status" value="1"/>
</dbReference>
<reference evidence="2 3" key="1">
    <citation type="submission" date="2018-07" db="EMBL/GenBank/DDBJ databases">
        <title>Freshwater and sediment microbial communities from various areas in North America, analyzing microbe dynamics in response to fracking.</title>
        <authorList>
            <person name="Lamendella R."/>
        </authorList>
    </citation>
    <scope>NUCLEOTIDE SEQUENCE [LARGE SCALE GENOMIC DNA]</scope>
    <source>
        <strain evidence="2 3">160A</strain>
    </source>
</reference>
<dbReference type="InterPro" id="IPR018490">
    <property type="entry name" value="cNMP-bd_dom_sf"/>
</dbReference>
<feature type="domain" description="Cyclic nucleotide-binding" evidence="1">
    <location>
        <begin position="11"/>
        <end position="132"/>
    </location>
</feature>
<dbReference type="InterPro" id="IPR014710">
    <property type="entry name" value="RmlC-like_jellyroll"/>
</dbReference>
<evidence type="ECO:0000313" key="2">
    <source>
        <dbReference type="EMBL" id="RCW29999.1"/>
    </source>
</evidence>
<dbReference type="PROSITE" id="PS50042">
    <property type="entry name" value="CNMP_BINDING_3"/>
    <property type="match status" value="1"/>
</dbReference>
<accession>A0A2T0X652</accession>
<proteinExistence type="predicted"/>
<dbReference type="Proteomes" id="UP000252733">
    <property type="component" value="Unassembled WGS sequence"/>
</dbReference>
<dbReference type="Gene3D" id="2.60.120.10">
    <property type="entry name" value="Jelly Rolls"/>
    <property type="match status" value="1"/>
</dbReference>
<keyword evidence="3" id="KW-1185">Reference proteome</keyword>
<dbReference type="EMBL" id="QPIZ01000024">
    <property type="protein sequence ID" value="RCW29999.1"/>
    <property type="molecule type" value="Genomic_DNA"/>
</dbReference>
<comment type="caution">
    <text evidence="2">The sequence shown here is derived from an EMBL/GenBank/DDBJ whole genome shotgun (WGS) entry which is preliminary data.</text>
</comment>
<dbReference type="AlphaFoldDB" id="A0A2T0X652"/>